<dbReference type="EMBL" id="MN738884">
    <property type="protein sequence ID" value="QHT29868.1"/>
    <property type="molecule type" value="Genomic_DNA"/>
</dbReference>
<name>A0A6C0ELF5_9ZZZZ</name>
<reference evidence="1" key="1">
    <citation type="journal article" date="2020" name="Nature">
        <title>Giant virus diversity and host interactions through global metagenomics.</title>
        <authorList>
            <person name="Schulz F."/>
            <person name="Roux S."/>
            <person name="Paez-Espino D."/>
            <person name="Jungbluth S."/>
            <person name="Walsh D.A."/>
            <person name="Denef V.J."/>
            <person name="McMahon K.D."/>
            <person name="Konstantinidis K.T."/>
            <person name="Eloe-Fadrosh E.A."/>
            <person name="Kyrpides N.C."/>
            <person name="Woyke T."/>
        </authorList>
    </citation>
    <scope>NUCLEOTIDE SEQUENCE</scope>
    <source>
        <strain evidence="1">GVMAG-M-3300009068-24</strain>
    </source>
</reference>
<organism evidence="1">
    <name type="scientific">viral metagenome</name>
    <dbReference type="NCBI Taxonomy" id="1070528"/>
    <lineage>
        <taxon>unclassified sequences</taxon>
        <taxon>metagenomes</taxon>
        <taxon>organismal metagenomes</taxon>
    </lineage>
</organism>
<evidence type="ECO:0000313" key="1">
    <source>
        <dbReference type="EMBL" id="QHT29868.1"/>
    </source>
</evidence>
<sequence>MESRWATLPEVLVRRVLAYTGVIKYRRGEYVNQVRPEQHAAIMAIPRVLSRPHPAPPHNVYVQFTRGNVRLQKTVIHSSHTTSPWYATYDYFNMAYTMICYDDIYYVMITEKTWSWYASRVLAMIRRFFVHTFKGVKIE</sequence>
<protein>
    <submittedName>
        <fullName evidence="1">Uncharacterized protein</fullName>
    </submittedName>
</protein>
<dbReference type="AlphaFoldDB" id="A0A6C0ELF5"/>
<proteinExistence type="predicted"/>
<accession>A0A6C0ELF5</accession>